<keyword evidence="5" id="KW-1185">Reference proteome</keyword>
<dbReference type="Proteomes" id="UP000784294">
    <property type="component" value="Unassembled WGS sequence"/>
</dbReference>
<comment type="caution">
    <text evidence="4">The sequence shown here is derived from an EMBL/GenBank/DDBJ whole genome shotgun (WGS) entry which is preliminary data.</text>
</comment>
<evidence type="ECO:0000313" key="4">
    <source>
        <dbReference type="EMBL" id="VEL30684.1"/>
    </source>
</evidence>
<name>A0A3S5A8U2_9PLAT</name>
<dbReference type="AlphaFoldDB" id="A0A3S5A8U2"/>
<protein>
    <submittedName>
        <fullName evidence="4">Uncharacterized protein</fullName>
    </submittedName>
</protein>
<evidence type="ECO:0000256" key="1">
    <source>
        <dbReference type="ARBA" id="ARBA00022737"/>
    </source>
</evidence>
<dbReference type="SMART" id="SM00248">
    <property type="entry name" value="ANK"/>
    <property type="match status" value="4"/>
</dbReference>
<keyword evidence="2 3" id="KW-0040">ANK repeat</keyword>
<dbReference type="Pfam" id="PF00023">
    <property type="entry name" value="Ank"/>
    <property type="match status" value="1"/>
</dbReference>
<evidence type="ECO:0000256" key="3">
    <source>
        <dbReference type="PROSITE-ProRule" id="PRU00023"/>
    </source>
</evidence>
<feature type="repeat" description="ANK" evidence="3">
    <location>
        <begin position="97"/>
        <end position="118"/>
    </location>
</feature>
<evidence type="ECO:0000313" key="5">
    <source>
        <dbReference type="Proteomes" id="UP000784294"/>
    </source>
</evidence>
<accession>A0A3S5A8U2</accession>
<dbReference type="SUPFAM" id="SSF48403">
    <property type="entry name" value="Ankyrin repeat"/>
    <property type="match status" value="1"/>
</dbReference>
<reference evidence="4" key="1">
    <citation type="submission" date="2018-11" db="EMBL/GenBank/DDBJ databases">
        <authorList>
            <consortium name="Pathogen Informatics"/>
        </authorList>
    </citation>
    <scope>NUCLEOTIDE SEQUENCE</scope>
</reference>
<evidence type="ECO:0000256" key="2">
    <source>
        <dbReference type="ARBA" id="ARBA00023043"/>
    </source>
</evidence>
<sequence>MELVRLLAQRGMDINENDGVSHLISRIAYQENWSPLMIAVSAGHTEVAKFLVDSNCNVNSVNSTGQTAMHYAASKNRLEILSTLLSPNTHVDHRDSAGTTPLHRAISKGHMAFAEILLTMHLTNEQTEHECDPKRLPKPASANTCDDQGQTPLHYACEECNIPAIQLLLKHGGDSDQTALDLAPAQLRPKIEKLARRIGA</sequence>
<dbReference type="PROSITE" id="PS50088">
    <property type="entry name" value="ANK_REPEAT"/>
    <property type="match status" value="4"/>
</dbReference>
<feature type="repeat" description="ANK" evidence="3">
    <location>
        <begin position="64"/>
        <end position="96"/>
    </location>
</feature>
<keyword evidence="1" id="KW-0677">Repeat</keyword>
<dbReference type="EMBL" id="CAAALY010114490">
    <property type="protein sequence ID" value="VEL30684.1"/>
    <property type="molecule type" value="Genomic_DNA"/>
</dbReference>
<dbReference type="InterPro" id="IPR036770">
    <property type="entry name" value="Ankyrin_rpt-contain_sf"/>
</dbReference>
<dbReference type="PANTHER" id="PTHR24189:SF72">
    <property type="entry name" value="ANKYRIN REPEAT-CONTAINING DOMAIN-CONTAINING PROTEIN"/>
    <property type="match status" value="1"/>
</dbReference>
<dbReference type="InterPro" id="IPR050745">
    <property type="entry name" value="Multifunctional_regulatory"/>
</dbReference>
<feature type="repeat" description="ANK" evidence="3">
    <location>
        <begin position="31"/>
        <end position="63"/>
    </location>
</feature>
<dbReference type="PROSITE" id="PS50297">
    <property type="entry name" value="ANK_REP_REGION"/>
    <property type="match status" value="4"/>
</dbReference>
<feature type="repeat" description="ANK" evidence="3">
    <location>
        <begin position="148"/>
        <end position="180"/>
    </location>
</feature>
<dbReference type="Pfam" id="PF12796">
    <property type="entry name" value="Ank_2"/>
    <property type="match status" value="2"/>
</dbReference>
<organism evidence="4 5">
    <name type="scientific">Protopolystoma xenopodis</name>
    <dbReference type="NCBI Taxonomy" id="117903"/>
    <lineage>
        <taxon>Eukaryota</taxon>
        <taxon>Metazoa</taxon>
        <taxon>Spiralia</taxon>
        <taxon>Lophotrochozoa</taxon>
        <taxon>Platyhelminthes</taxon>
        <taxon>Monogenea</taxon>
        <taxon>Polyopisthocotylea</taxon>
        <taxon>Polystomatidea</taxon>
        <taxon>Polystomatidae</taxon>
        <taxon>Protopolystoma</taxon>
    </lineage>
</organism>
<dbReference type="InterPro" id="IPR002110">
    <property type="entry name" value="Ankyrin_rpt"/>
</dbReference>
<dbReference type="PRINTS" id="PR01415">
    <property type="entry name" value="ANKYRIN"/>
</dbReference>
<dbReference type="Gene3D" id="1.25.40.20">
    <property type="entry name" value="Ankyrin repeat-containing domain"/>
    <property type="match status" value="2"/>
</dbReference>
<proteinExistence type="predicted"/>
<dbReference type="PANTHER" id="PTHR24189">
    <property type="entry name" value="MYOTROPHIN"/>
    <property type="match status" value="1"/>
</dbReference>
<gene>
    <name evidence="4" type="ORF">PXEA_LOCUS24124</name>
</gene>
<dbReference type="OrthoDB" id="10257076at2759"/>